<sequence>MLLDEAMPRWDKREIHRIATDAPVEELFRAIEELTWSEVPVFKALMKVRGLGRDGLSGDDPLLGWFTSYGFELVDRTDEEMLIVRVERTRRGASHPGPQTVETFRADSDPGHVKIAFNFRSVDGYLTTETRVCSTDARSRRVFAAYWVGIRVGSAVIRRVWLRAIRARAQRAPMRRP</sequence>
<reference evidence="1" key="1">
    <citation type="submission" date="2022-01" db="EMBL/GenBank/DDBJ databases">
        <title>Nocardioidaceae gen. sp. A5X3R13.</title>
        <authorList>
            <person name="Lopez Marin M.A."/>
            <person name="Uhlik O."/>
        </authorList>
    </citation>
    <scope>NUCLEOTIDE SEQUENCE</scope>
    <source>
        <strain evidence="1">A5X3R13</strain>
    </source>
</reference>
<dbReference type="AlphaFoldDB" id="A0AA46TK15"/>
<organism evidence="1 2">
    <name type="scientific">Solicola gregarius</name>
    <dbReference type="NCBI Taxonomy" id="2908642"/>
    <lineage>
        <taxon>Bacteria</taxon>
        <taxon>Bacillati</taxon>
        <taxon>Actinomycetota</taxon>
        <taxon>Actinomycetes</taxon>
        <taxon>Propionibacteriales</taxon>
        <taxon>Nocardioidaceae</taxon>
        <taxon>Solicola</taxon>
    </lineage>
</organism>
<evidence type="ECO:0000313" key="1">
    <source>
        <dbReference type="EMBL" id="UYM06711.1"/>
    </source>
</evidence>
<dbReference type="Proteomes" id="UP001164390">
    <property type="component" value="Chromosome"/>
</dbReference>
<dbReference type="KEGG" id="sgrg:L0C25_06470"/>
<proteinExistence type="predicted"/>
<dbReference type="RefSeq" id="WP_271635630.1">
    <property type="nucleotide sequence ID" value="NZ_CP094970.1"/>
</dbReference>
<evidence type="ECO:0000313" key="2">
    <source>
        <dbReference type="Proteomes" id="UP001164390"/>
    </source>
</evidence>
<name>A0AA46TK15_9ACTN</name>
<gene>
    <name evidence="1" type="ORF">L0C25_06470</name>
</gene>
<dbReference type="EMBL" id="CP094970">
    <property type="protein sequence ID" value="UYM06711.1"/>
    <property type="molecule type" value="Genomic_DNA"/>
</dbReference>
<evidence type="ECO:0008006" key="3">
    <source>
        <dbReference type="Google" id="ProtNLM"/>
    </source>
</evidence>
<accession>A0AA46TK15</accession>
<keyword evidence="2" id="KW-1185">Reference proteome</keyword>
<protein>
    <recommendedName>
        <fullName evidence="3">DUF2867 domain-containing protein</fullName>
    </recommendedName>
</protein>